<sequence>MPLKSLSRRKITSASMKIHEGQQPDVFHRTRVKSSIILRSSIDRKTSATSRVMKPPVPDLDCSFKNLLEFVLEDLRIAFSDWYQVQGFGARILDLHD</sequence>
<dbReference type="AlphaFoldDB" id="A0A091D8G0"/>
<name>A0A091D8G0_FUKDA</name>
<proteinExistence type="predicted"/>
<dbReference type="Proteomes" id="UP000028990">
    <property type="component" value="Unassembled WGS sequence"/>
</dbReference>
<reference evidence="1 2" key="1">
    <citation type="submission" date="2013-11" db="EMBL/GenBank/DDBJ databases">
        <title>The Damaraland mole rat (Fukomys damarensis) genome and evolution of African mole rats.</title>
        <authorList>
            <person name="Gladyshev V.N."/>
            <person name="Fang X."/>
        </authorList>
    </citation>
    <scope>NUCLEOTIDE SEQUENCE [LARGE SCALE GENOMIC DNA]</scope>
    <source>
        <tissue evidence="1">Liver</tissue>
    </source>
</reference>
<evidence type="ECO:0000313" key="1">
    <source>
        <dbReference type="EMBL" id="KFO26550.1"/>
    </source>
</evidence>
<dbReference type="EMBL" id="KN123150">
    <property type="protein sequence ID" value="KFO26550.1"/>
    <property type="molecule type" value="Genomic_DNA"/>
</dbReference>
<evidence type="ECO:0000313" key="2">
    <source>
        <dbReference type="Proteomes" id="UP000028990"/>
    </source>
</evidence>
<protein>
    <submittedName>
        <fullName evidence="1">Uncharacterized protein</fullName>
    </submittedName>
</protein>
<organism evidence="1 2">
    <name type="scientific">Fukomys damarensis</name>
    <name type="common">Damaraland mole rat</name>
    <name type="synonym">Cryptomys damarensis</name>
    <dbReference type="NCBI Taxonomy" id="885580"/>
    <lineage>
        <taxon>Eukaryota</taxon>
        <taxon>Metazoa</taxon>
        <taxon>Chordata</taxon>
        <taxon>Craniata</taxon>
        <taxon>Vertebrata</taxon>
        <taxon>Euteleostomi</taxon>
        <taxon>Mammalia</taxon>
        <taxon>Eutheria</taxon>
        <taxon>Euarchontoglires</taxon>
        <taxon>Glires</taxon>
        <taxon>Rodentia</taxon>
        <taxon>Hystricomorpha</taxon>
        <taxon>Bathyergidae</taxon>
        <taxon>Fukomys</taxon>
    </lineage>
</organism>
<accession>A0A091D8G0</accession>
<gene>
    <name evidence="1" type="ORF">H920_12056</name>
</gene>
<keyword evidence="2" id="KW-1185">Reference proteome</keyword>